<dbReference type="Gene3D" id="3.40.190.10">
    <property type="entry name" value="Periplasmic binding protein-like II"/>
    <property type="match status" value="2"/>
</dbReference>
<evidence type="ECO:0000313" key="7">
    <source>
        <dbReference type="Proteomes" id="UP001549036"/>
    </source>
</evidence>
<dbReference type="SUPFAM" id="SSF53850">
    <property type="entry name" value="Periplasmic binding protein-like II"/>
    <property type="match status" value="1"/>
</dbReference>
<evidence type="ECO:0000256" key="1">
    <source>
        <dbReference type="ARBA" id="ARBA00009437"/>
    </source>
</evidence>
<organism evidence="6 7">
    <name type="scientific">Mesorhizobium shonense</name>
    <dbReference type="NCBI Taxonomy" id="1209948"/>
    <lineage>
        <taxon>Bacteria</taxon>
        <taxon>Pseudomonadati</taxon>
        <taxon>Pseudomonadota</taxon>
        <taxon>Alphaproteobacteria</taxon>
        <taxon>Hyphomicrobiales</taxon>
        <taxon>Phyllobacteriaceae</taxon>
        <taxon>Mesorhizobium</taxon>
    </lineage>
</organism>
<dbReference type="PRINTS" id="PR00039">
    <property type="entry name" value="HTHLYSR"/>
</dbReference>
<dbReference type="Pfam" id="PF00126">
    <property type="entry name" value="HTH_1"/>
    <property type="match status" value="1"/>
</dbReference>
<dbReference type="Pfam" id="PF03466">
    <property type="entry name" value="LysR_substrate"/>
    <property type="match status" value="1"/>
</dbReference>
<dbReference type="InterPro" id="IPR036390">
    <property type="entry name" value="WH_DNA-bd_sf"/>
</dbReference>
<name>A0ABV2HL68_9HYPH</name>
<evidence type="ECO:0000256" key="4">
    <source>
        <dbReference type="ARBA" id="ARBA00023163"/>
    </source>
</evidence>
<evidence type="ECO:0000259" key="5">
    <source>
        <dbReference type="PROSITE" id="PS50931"/>
    </source>
</evidence>
<evidence type="ECO:0000256" key="3">
    <source>
        <dbReference type="ARBA" id="ARBA00023125"/>
    </source>
</evidence>
<dbReference type="SUPFAM" id="SSF46785">
    <property type="entry name" value="Winged helix' DNA-binding domain"/>
    <property type="match status" value="1"/>
</dbReference>
<dbReference type="EMBL" id="JBEPLM010000001">
    <property type="protein sequence ID" value="MET3591306.1"/>
    <property type="molecule type" value="Genomic_DNA"/>
</dbReference>
<keyword evidence="4" id="KW-0804">Transcription</keyword>
<dbReference type="PROSITE" id="PS50931">
    <property type="entry name" value="HTH_LYSR"/>
    <property type="match status" value="1"/>
</dbReference>
<keyword evidence="2" id="KW-0805">Transcription regulation</keyword>
<keyword evidence="3" id="KW-0238">DNA-binding</keyword>
<evidence type="ECO:0000256" key="2">
    <source>
        <dbReference type="ARBA" id="ARBA00023015"/>
    </source>
</evidence>
<keyword evidence="7" id="KW-1185">Reference proteome</keyword>
<dbReference type="InterPro" id="IPR036388">
    <property type="entry name" value="WH-like_DNA-bd_sf"/>
</dbReference>
<sequence length="322" mass="36320">MTINQYAWEDREFVMAIQRDALPPLEWIRAFEAAARLSSFTAAARELGLTQAAVSQRIRNLELRLGAHLFDRQARGVALSLEGETWLPQVQAALDQLVHSTANLFASPRRKITIVATASVIELWIVPRLLQIVRGFPDLQVSFETIQQLPDHPRTEADFEIIFGEGDWPGHEARRLFFEELSPVAAPASLREALGDWEKLPRIATFGPRIGWRDWSTEMDELPPPPARLRFDTFAQALRAAELGCGVLLGSLALCRTSLDAGRLVRLTDKVLRTKGCYWITWSRSQPGFRERRTLLDCLTMEMSPESERLKEAALPASLKGH</sequence>
<dbReference type="InterPro" id="IPR058163">
    <property type="entry name" value="LysR-type_TF_proteobact-type"/>
</dbReference>
<dbReference type="Gene3D" id="1.10.10.10">
    <property type="entry name" value="Winged helix-like DNA-binding domain superfamily/Winged helix DNA-binding domain"/>
    <property type="match status" value="1"/>
</dbReference>
<dbReference type="Proteomes" id="UP001549036">
    <property type="component" value="Unassembled WGS sequence"/>
</dbReference>
<dbReference type="RefSeq" id="WP_354413801.1">
    <property type="nucleotide sequence ID" value="NZ_JBEPLM010000001.1"/>
</dbReference>
<dbReference type="InterPro" id="IPR000847">
    <property type="entry name" value="LysR_HTH_N"/>
</dbReference>
<comment type="caution">
    <text evidence="6">The sequence shown here is derived from an EMBL/GenBank/DDBJ whole genome shotgun (WGS) entry which is preliminary data.</text>
</comment>
<protein>
    <submittedName>
        <fullName evidence="6">LysR family glycine cleavage system transcriptional activator</fullName>
    </submittedName>
</protein>
<feature type="domain" description="HTH lysR-type" evidence="5">
    <location>
        <begin position="23"/>
        <end position="80"/>
    </location>
</feature>
<dbReference type="PANTHER" id="PTHR30537:SF74">
    <property type="entry name" value="HTH-TYPE TRANSCRIPTIONAL REGULATOR TRPI"/>
    <property type="match status" value="1"/>
</dbReference>
<comment type="similarity">
    <text evidence="1">Belongs to the LysR transcriptional regulatory family.</text>
</comment>
<accession>A0ABV2HL68</accession>
<dbReference type="InterPro" id="IPR005119">
    <property type="entry name" value="LysR_subst-bd"/>
</dbReference>
<evidence type="ECO:0000313" key="6">
    <source>
        <dbReference type="EMBL" id="MET3591306.1"/>
    </source>
</evidence>
<proteinExistence type="inferred from homology"/>
<dbReference type="PANTHER" id="PTHR30537">
    <property type="entry name" value="HTH-TYPE TRANSCRIPTIONAL REGULATOR"/>
    <property type="match status" value="1"/>
</dbReference>
<reference evidence="6 7" key="1">
    <citation type="submission" date="2024-06" db="EMBL/GenBank/DDBJ databases">
        <title>Genomic Encyclopedia of Type Strains, Phase IV (KMG-IV): sequencing the most valuable type-strain genomes for metagenomic binning, comparative biology and taxonomic classification.</title>
        <authorList>
            <person name="Goeker M."/>
        </authorList>
    </citation>
    <scope>NUCLEOTIDE SEQUENCE [LARGE SCALE GENOMIC DNA]</scope>
    <source>
        <strain evidence="6 7">DSM 29846</strain>
    </source>
</reference>
<gene>
    <name evidence="6" type="ORF">ABID26_000685</name>
</gene>